<dbReference type="SUPFAM" id="SSF54637">
    <property type="entry name" value="Thioesterase/thiol ester dehydrase-isomerase"/>
    <property type="match status" value="2"/>
</dbReference>
<dbReference type="InterPro" id="IPR029069">
    <property type="entry name" value="HotDog_dom_sf"/>
</dbReference>
<accession>A0A2T9ZFZ3</accession>
<comment type="similarity">
    <text evidence="1">Belongs to the acyl coenzyme A hydrolase family.</text>
</comment>
<feature type="domain" description="HotDog ACOT-type" evidence="5">
    <location>
        <begin position="296"/>
        <end position="433"/>
    </location>
</feature>
<keyword evidence="3" id="KW-0378">Hydrolase</keyword>
<keyword evidence="4" id="KW-0809">Transit peptide</keyword>
<evidence type="ECO:0000256" key="1">
    <source>
        <dbReference type="ARBA" id="ARBA00010458"/>
    </source>
</evidence>
<evidence type="ECO:0000313" key="6">
    <source>
        <dbReference type="EMBL" id="PVV03532.1"/>
    </source>
</evidence>
<dbReference type="PANTHER" id="PTHR12655:SF0">
    <property type="entry name" value="ACYL-COENZYME A THIOESTERASE 9, MITOCHONDRIAL"/>
    <property type="match status" value="1"/>
</dbReference>
<reference evidence="6 7" key="1">
    <citation type="journal article" date="2018" name="MBio">
        <title>Comparative Genomics Reveals the Core Gene Toolbox for the Fungus-Insect Symbiosis.</title>
        <authorList>
            <person name="Wang Y."/>
            <person name="Stata M."/>
            <person name="Wang W."/>
            <person name="Stajich J.E."/>
            <person name="White M.M."/>
            <person name="Moncalvo J.M."/>
        </authorList>
    </citation>
    <scope>NUCLEOTIDE SEQUENCE [LARGE SCALE GENOMIC DNA]</scope>
    <source>
        <strain evidence="6 7">SC-DP-2</strain>
    </source>
</reference>
<evidence type="ECO:0000259" key="5">
    <source>
        <dbReference type="PROSITE" id="PS51770"/>
    </source>
</evidence>
<feature type="domain" description="HotDog ACOT-type" evidence="5">
    <location>
        <begin position="115"/>
        <end position="254"/>
    </location>
</feature>
<protein>
    <recommendedName>
        <fullName evidence="5">HotDog ACOT-type domain-containing protein</fullName>
    </recommendedName>
</protein>
<dbReference type="GO" id="GO:0047617">
    <property type="term" value="F:fatty acyl-CoA hydrolase activity"/>
    <property type="evidence" value="ECO:0007669"/>
    <property type="project" value="TreeGrafter"/>
</dbReference>
<keyword evidence="7" id="KW-1185">Reference proteome</keyword>
<dbReference type="GO" id="GO:0005739">
    <property type="term" value="C:mitochondrion"/>
    <property type="evidence" value="ECO:0007669"/>
    <property type="project" value="TreeGrafter"/>
</dbReference>
<dbReference type="InterPro" id="IPR033120">
    <property type="entry name" value="HOTDOG_ACOT"/>
</dbReference>
<dbReference type="EMBL" id="MBFS01000221">
    <property type="protein sequence ID" value="PVV03532.1"/>
    <property type="molecule type" value="Genomic_DNA"/>
</dbReference>
<dbReference type="CDD" id="cd03442">
    <property type="entry name" value="BFIT_BACH"/>
    <property type="match status" value="2"/>
</dbReference>
<dbReference type="PANTHER" id="PTHR12655">
    <property type="entry name" value="ACYL-COA THIOESTERASE"/>
    <property type="match status" value="1"/>
</dbReference>
<dbReference type="PROSITE" id="PS51770">
    <property type="entry name" value="HOTDOG_ACOT"/>
    <property type="match status" value="2"/>
</dbReference>
<dbReference type="OrthoDB" id="331699at2759"/>
<evidence type="ECO:0000256" key="2">
    <source>
        <dbReference type="ARBA" id="ARBA00022737"/>
    </source>
</evidence>
<evidence type="ECO:0000256" key="3">
    <source>
        <dbReference type="ARBA" id="ARBA00022801"/>
    </source>
</evidence>
<gene>
    <name evidence="6" type="ORF">BB560_001985</name>
</gene>
<dbReference type="Proteomes" id="UP000245609">
    <property type="component" value="Unassembled WGS sequence"/>
</dbReference>
<keyword evidence="2" id="KW-0677">Repeat</keyword>
<name>A0A2T9ZFZ3_9FUNG</name>
<dbReference type="STRING" id="133381.A0A2T9ZFZ3"/>
<sequence>MLSTNSTSRFISRFGNKSIAAPLYFSRAFSASNAFRDPKVKTQLNQAEIPELETKGASVYTKMKQWEQILGEYTNLPKFPTDAVTFLNKLNIRVGESDFKSDHTFEYSPDTLTIRSMKDSYTELALPFKDDSGLLEDFIEFSGVVKIGKILETLDHLSVAVSYKHCGDDKGRIPNITIVTASVDRIDILDHLSSDANYKVSGFVSYVGYSSIEVSLKLDKVLTASENPNTNNSEAQKHVPVLYARFTMVARDKQTGKAVQVNPLKIESEKERRLSKITEENKYNIDFQQTDFVWLDSTDMSSFNVCFPQERNIHNKIFGGFLMRKGHELAFANACMFSKELPSTKSLDNFSFSKPVNVGSILRLTSQIVYSSEASSENKKTIPDFRNNLQSFPAHHALNSFQVAVKADVLDPSTQSIQNTNTFHFTFETKNPIRRIIPRTYEDMMKYIEGRRRNNIGDFISQFIE</sequence>
<dbReference type="Gene3D" id="3.10.129.10">
    <property type="entry name" value="Hotdog Thioesterase"/>
    <property type="match status" value="2"/>
</dbReference>
<organism evidence="6 7">
    <name type="scientific">Smittium megazygosporum</name>
    <dbReference type="NCBI Taxonomy" id="133381"/>
    <lineage>
        <taxon>Eukaryota</taxon>
        <taxon>Fungi</taxon>
        <taxon>Fungi incertae sedis</taxon>
        <taxon>Zoopagomycota</taxon>
        <taxon>Kickxellomycotina</taxon>
        <taxon>Harpellomycetes</taxon>
        <taxon>Harpellales</taxon>
        <taxon>Legeriomycetaceae</taxon>
        <taxon>Smittium</taxon>
    </lineage>
</organism>
<proteinExistence type="inferred from homology"/>
<evidence type="ECO:0000256" key="4">
    <source>
        <dbReference type="ARBA" id="ARBA00022946"/>
    </source>
</evidence>
<dbReference type="AlphaFoldDB" id="A0A2T9ZFZ3"/>
<dbReference type="GO" id="GO:0006637">
    <property type="term" value="P:acyl-CoA metabolic process"/>
    <property type="evidence" value="ECO:0007669"/>
    <property type="project" value="TreeGrafter"/>
</dbReference>
<evidence type="ECO:0000313" key="7">
    <source>
        <dbReference type="Proteomes" id="UP000245609"/>
    </source>
</evidence>
<comment type="caution">
    <text evidence="6">The sequence shown here is derived from an EMBL/GenBank/DDBJ whole genome shotgun (WGS) entry which is preliminary data.</text>
</comment>